<keyword evidence="1" id="KW-0238">DNA-binding</keyword>
<feature type="compositionally biased region" description="Basic residues" evidence="3">
    <location>
        <begin position="23"/>
        <end position="39"/>
    </location>
</feature>
<accession>A0ABQ0LCH4</accession>
<evidence type="ECO:0000256" key="2">
    <source>
        <dbReference type="ARBA" id="ARBA00023172"/>
    </source>
</evidence>
<gene>
    <name evidence="4" type="ORF">MCHLO_05004</name>
</gene>
<dbReference type="PANTHER" id="PTHR34605">
    <property type="entry name" value="PHAGE_INTEGRASE DOMAIN-CONTAINING PROTEIN"/>
    <property type="match status" value="1"/>
</dbReference>
<dbReference type="Gene3D" id="1.10.150.130">
    <property type="match status" value="1"/>
</dbReference>
<dbReference type="SUPFAM" id="SSF47823">
    <property type="entry name" value="lambda integrase-like, N-terminal domain"/>
    <property type="match status" value="1"/>
</dbReference>
<reference evidence="4" key="1">
    <citation type="submission" date="2014-09" db="EMBL/GenBank/DDBJ databases">
        <title>Genome sequence of the luminous mushroom Mycena chlorophos for searching fungal bioluminescence genes.</title>
        <authorList>
            <person name="Tanaka Y."/>
            <person name="Kasuga D."/>
            <person name="Oba Y."/>
            <person name="Hase S."/>
            <person name="Sato K."/>
            <person name="Oba Y."/>
            <person name="Sakakibara Y."/>
        </authorList>
    </citation>
    <scope>NUCLEOTIDE SEQUENCE</scope>
</reference>
<name>A0ABQ0LCH4_MYCCL</name>
<dbReference type="InterPro" id="IPR052925">
    <property type="entry name" value="Phage_Integrase-like_Recomb"/>
</dbReference>
<dbReference type="PANTHER" id="PTHR34605:SF3">
    <property type="entry name" value="P CELL-TYPE AGGLUTINATION PROTEIN MAP4-LIKE-RELATED"/>
    <property type="match status" value="1"/>
</dbReference>
<evidence type="ECO:0008006" key="6">
    <source>
        <dbReference type="Google" id="ProtNLM"/>
    </source>
</evidence>
<dbReference type="Proteomes" id="UP000815677">
    <property type="component" value="Unassembled WGS sequence"/>
</dbReference>
<keyword evidence="2" id="KW-0233">DNA recombination</keyword>
<evidence type="ECO:0000313" key="5">
    <source>
        <dbReference type="Proteomes" id="UP000815677"/>
    </source>
</evidence>
<evidence type="ECO:0000313" key="4">
    <source>
        <dbReference type="EMBL" id="GAT47546.1"/>
    </source>
</evidence>
<dbReference type="SUPFAM" id="SSF56349">
    <property type="entry name" value="DNA breaking-rejoining enzymes"/>
    <property type="match status" value="1"/>
</dbReference>
<dbReference type="InterPro" id="IPR010998">
    <property type="entry name" value="Integrase_recombinase_N"/>
</dbReference>
<protein>
    <recommendedName>
        <fullName evidence="6">DNA breaking-rejoining enzyme</fullName>
    </recommendedName>
</protein>
<dbReference type="Gene3D" id="1.10.443.10">
    <property type="entry name" value="Intergrase catalytic core"/>
    <property type="match status" value="1"/>
</dbReference>
<organism evidence="4 5">
    <name type="scientific">Mycena chlorophos</name>
    <name type="common">Agaric fungus</name>
    <name type="synonym">Agaricus chlorophos</name>
    <dbReference type="NCBI Taxonomy" id="658473"/>
    <lineage>
        <taxon>Eukaryota</taxon>
        <taxon>Fungi</taxon>
        <taxon>Dikarya</taxon>
        <taxon>Basidiomycota</taxon>
        <taxon>Agaricomycotina</taxon>
        <taxon>Agaricomycetes</taxon>
        <taxon>Agaricomycetidae</taxon>
        <taxon>Agaricales</taxon>
        <taxon>Marasmiineae</taxon>
        <taxon>Mycenaceae</taxon>
        <taxon>Mycena</taxon>
    </lineage>
</organism>
<sequence>MRTQNPALCTFRIPGSSPAPDHVRRRITHPAPRPMHKLRPPTPERKSGLFSGINHAPARGRAPFRGAAHLEHQVQSVLEHGWATSTAGNYGSAVARFRAFCRRESIPVSLQLPAHEFVLCAFAASGAGSHAGSTARKNISALKAWHVVNDRPWLGGPRLHYVLSGVENLAPASSQRPPRPPISSAMLTDLHRGLDFTSRLDVAVYAAACVAFWGQCRLGEILPTSQSDKSLRDKPTRAHITQSAPSSRASTTIRLPRTKTQKAGDNVLLVDQSRPFNPRTALQIHLTVNNLPSSASLFAFCDHSGSSRLLTRSMFLDRCNAVWSAVGYPRTTGHSFRIGGTTELLLNNVSPAVVKAMGRWSSDAFLKYWRSLDLIAPIHVANIHRKAARLLG</sequence>
<dbReference type="InterPro" id="IPR013762">
    <property type="entry name" value="Integrase-like_cat_sf"/>
</dbReference>
<feature type="region of interest" description="Disordered" evidence="3">
    <location>
        <begin position="1"/>
        <end position="55"/>
    </location>
</feature>
<evidence type="ECO:0000256" key="3">
    <source>
        <dbReference type="SAM" id="MobiDB-lite"/>
    </source>
</evidence>
<dbReference type="InterPro" id="IPR011010">
    <property type="entry name" value="DNA_brk_join_enz"/>
</dbReference>
<feature type="compositionally biased region" description="Polar residues" evidence="3">
    <location>
        <begin position="239"/>
        <end position="252"/>
    </location>
</feature>
<feature type="region of interest" description="Disordered" evidence="3">
    <location>
        <begin position="226"/>
        <end position="252"/>
    </location>
</feature>
<proteinExistence type="predicted"/>
<keyword evidence="5" id="KW-1185">Reference proteome</keyword>
<dbReference type="EMBL" id="DF843680">
    <property type="protein sequence ID" value="GAT47546.1"/>
    <property type="molecule type" value="Genomic_DNA"/>
</dbReference>
<evidence type="ECO:0000256" key="1">
    <source>
        <dbReference type="ARBA" id="ARBA00023125"/>
    </source>
</evidence>